<dbReference type="EMBL" id="JAVIIQ010000007">
    <property type="protein sequence ID" value="MDX8533311.1"/>
    <property type="molecule type" value="Genomic_DNA"/>
</dbReference>
<dbReference type="InterPro" id="IPR037205">
    <property type="entry name" value="ChaB_sf"/>
</dbReference>
<dbReference type="Gene3D" id="1.10.1740.70">
    <property type="entry name" value="ChaB"/>
    <property type="match status" value="1"/>
</dbReference>
<dbReference type="Pfam" id="PF06150">
    <property type="entry name" value="ChaB"/>
    <property type="match status" value="1"/>
</dbReference>
<organism evidence="1 2">
    <name type="scientific">Mesorhizobium vachelliae</name>
    <dbReference type="NCBI Taxonomy" id="3072309"/>
    <lineage>
        <taxon>Bacteria</taxon>
        <taxon>Pseudomonadati</taxon>
        <taxon>Pseudomonadota</taxon>
        <taxon>Alphaproteobacteria</taxon>
        <taxon>Hyphomicrobiales</taxon>
        <taxon>Phyllobacteriaceae</taxon>
        <taxon>Mesorhizobium</taxon>
    </lineage>
</organism>
<dbReference type="InterPro" id="IPR009317">
    <property type="entry name" value="ChaB"/>
</dbReference>
<reference evidence="1 2" key="1">
    <citation type="submission" date="2023-08" db="EMBL/GenBank/DDBJ databases">
        <title>Implementing the SeqCode for naming new Mesorhizobium species isolated from Vachellia karroo root nodules.</title>
        <authorList>
            <person name="Van Lill M."/>
        </authorList>
    </citation>
    <scope>NUCLEOTIDE SEQUENCE [LARGE SCALE GENOMIC DNA]</scope>
    <source>
        <strain evidence="1 2">VK25D</strain>
    </source>
</reference>
<protein>
    <submittedName>
        <fullName evidence="1">ChaB family protein</fullName>
    </submittedName>
</protein>
<dbReference type="RefSeq" id="WP_320250124.1">
    <property type="nucleotide sequence ID" value="NZ_JAVIIQ010000007.1"/>
</dbReference>
<evidence type="ECO:0000313" key="1">
    <source>
        <dbReference type="EMBL" id="MDX8533311.1"/>
    </source>
</evidence>
<keyword evidence="2" id="KW-1185">Reference proteome</keyword>
<name>A0ABU5A6H8_9HYPH</name>
<comment type="caution">
    <text evidence="1">The sequence shown here is derived from an EMBL/GenBank/DDBJ whole genome shotgun (WGS) entry which is preliminary data.</text>
</comment>
<accession>A0ABU5A6H8</accession>
<dbReference type="SUPFAM" id="SSF140376">
    <property type="entry name" value="ChaB-like"/>
    <property type="match status" value="1"/>
</dbReference>
<evidence type="ECO:0000313" key="2">
    <source>
        <dbReference type="Proteomes" id="UP001285154"/>
    </source>
</evidence>
<sequence>MPYASIEDLPPPIREYLPPHAREIYRAAFNHAWGEYTDRGEQREEIAHRVAWAAVKHRYRKKGRAWVPL</sequence>
<proteinExistence type="predicted"/>
<dbReference type="Proteomes" id="UP001285154">
    <property type="component" value="Unassembled WGS sequence"/>
</dbReference>
<gene>
    <name evidence="1" type="ORF">RFM42_20135</name>
</gene>